<sequence>MSSPPSFEAIRHWSTFGQRGEPPKSRVTPPEGRELKPFSKPLTVPWEGHIPAADLPLVLNGFAAREMEDKWNVYTDGPDAQGNIVVGMYRSWTGHKNVEVKIAVALTDDGELAGEDARVTDITWEGDTAILGVPTEEFAKEMAEGVFSWVLNVNLKVSSQEEGVNGD</sequence>
<dbReference type="Proteomes" id="UP001187682">
    <property type="component" value="Unassembled WGS sequence"/>
</dbReference>
<evidence type="ECO:0000256" key="1">
    <source>
        <dbReference type="SAM" id="MobiDB-lite"/>
    </source>
</evidence>
<organism evidence="2 3">
    <name type="scientific">Cephalotrichum gorgonifer</name>
    <dbReference type="NCBI Taxonomy" id="2041049"/>
    <lineage>
        <taxon>Eukaryota</taxon>
        <taxon>Fungi</taxon>
        <taxon>Dikarya</taxon>
        <taxon>Ascomycota</taxon>
        <taxon>Pezizomycotina</taxon>
        <taxon>Sordariomycetes</taxon>
        <taxon>Hypocreomycetidae</taxon>
        <taxon>Microascales</taxon>
        <taxon>Microascaceae</taxon>
        <taxon>Cephalotrichum</taxon>
    </lineage>
</organism>
<name>A0AAE8MT12_9PEZI</name>
<accession>A0AAE8MT12</accession>
<protein>
    <submittedName>
        <fullName evidence="2">Uncharacterized protein</fullName>
    </submittedName>
</protein>
<comment type="caution">
    <text evidence="2">The sequence shown here is derived from an EMBL/GenBank/DDBJ whole genome shotgun (WGS) entry which is preliminary data.</text>
</comment>
<dbReference type="AlphaFoldDB" id="A0AAE8MT12"/>
<reference evidence="2" key="1">
    <citation type="submission" date="2018-03" db="EMBL/GenBank/DDBJ databases">
        <authorList>
            <person name="Guldener U."/>
        </authorList>
    </citation>
    <scope>NUCLEOTIDE SEQUENCE</scope>
</reference>
<feature type="region of interest" description="Disordered" evidence="1">
    <location>
        <begin position="12"/>
        <end position="40"/>
    </location>
</feature>
<keyword evidence="3" id="KW-1185">Reference proteome</keyword>
<evidence type="ECO:0000313" key="2">
    <source>
        <dbReference type="EMBL" id="SPN99919.1"/>
    </source>
</evidence>
<evidence type="ECO:0000313" key="3">
    <source>
        <dbReference type="Proteomes" id="UP001187682"/>
    </source>
</evidence>
<gene>
    <name evidence="2" type="ORF">DNG_02771</name>
</gene>
<proteinExistence type="predicted"/>
<dbReference type="EMBL" id="ONZQ02000003">
    <property type="protein sequence ID" value="SPN99919.1"/>
    <property type="molecule type" value="Genomic_DNA"/>
</dbReference>